<accession>A0AAV1RE75</accession>
<name>A0AAV1RE75_9ROSI</name>
<sequence length="129" mass="14780">MFSTRSVLNPRSRMQLHDLVSEVRNAIKSTIKDCAKASTGDDTSLMRINGTKEMPEALRKDGVEGYMFSISRCRFPTYEADFGFKKPYHVSNTDTEMECLVSLMNIRDGEGIEAWLSLDERMCCYFNKI</sequence>
<evidence type="ECO:0000313" key="5">
    <source>
        <dbReference type="Proteomes" id="UP001314170"/>
    </source>
</evidence>
<evidence type="ECO:0000256" key="3">
    <source>
        <dbReference type="ARBA" id="ARBA00023315"/>
    </source>
</evidence>
<dbReference type="GO" id="GO:0016746">
    <property type="term" value="F:acyltransferase activity"/>
    <property type="evidence" value="ECO:0007669"/>
    <property type="project" value="UniProtKB-KW"/>
</dbReference>
<reference evidence="4 5" key="1">
    <citation type="submission" date="2024-01" db="EMBL/GenBank/DDBJ databases">
        <authorList>
            <person name="Waweru B."/>
        </authorList>
    </citation>
    <scope>NUCLEOTIDE SEQUENCE [LARGE SCALE GENOMIC DNA]</scope>
</reference>
<dbReference type="InterPro" id="IPR023213">
    <property type="entry name" value="CAT-like_dom_sf"/>
</dbReference>
<dbReference type="Pfam" id="PF02458">
    <property type="entry name" value="Transferase"/>
    <property type="match status" value="1"/>
</dbReference>
<keyword evidence="3" id="KW-0012">Acyltransferase</keyword>
<evidence type="ECO:0000313" key="4">
    <source>
        <dbReference type="EMBL" id="CAK7334355.1"/>
    </source>
</evidence>
<dbReference type="Proteomes" id="UP001314170">
    <property type="component" value="Unassembled WGS sequence"/>
</dbReference>
<dbReference type="Gene3D" id="3.30.559.10">
    <property type="entry name" value="Chloramphenicol acetyltransferase-like domain"/>
    <property type="match status" value="1"/>
</dbReference>
<evidence type="ECO:0000256" key="1">
    <source>
        <dbReference type="ARBA" id="ARBA00009861"/>
    </source>
</evidence>
<proteinExistence type="inferred from homology"/>
<evidence type="ECO:0000256" key="2">
    <source>
        <dbReference type="ARBA" id="ARBA00022679"/>
    </source>
</evidence>
<dbReference type="AlphaFoldDB" id="A0AAV1RE75"/>
<organism evidence="4 5">
    <name type="scientific">Dovyalis caffra</name>
    <dbReference type="NCBI Taxonomy" id="77055"/>
    <lineage>
        <taxon>Eukaryota</taxon>
        <taxon>Viridiplantae</taxon>
        <taxon>Streptophyta</taxon>
        <taxon>Embryophyta</taxon>
        <taxon>Tracheophyta</taxon>
        <taxon>Spermatophyta</taxon>
        <taxon>Magnoliopsida</taxon>
        <taxon>eudicotyledons</taxon>
        <taxon>Gunneridae</taxon>
        <taxon>Pentapetalae</taxon>
        <taxon>rosids</taxon>
        <taxon>fabids</taxon>
        <taxon>Malpighiales</taxon>
        <taxon>Salicaceae</taxon>
        <taxon>Flacourtieae</taxon>
        <taxon>Dovyalis</taxon>
    </lineage>
</organism>
<dbReference type="EMBL" id="CAWUPB010000950">
    <property type="protein sequence ID" value="CAK7334355.1"/>
    <property type="molecule type" value="Genomic_DNA"/>
</dbReference>
<gene>
    <name evidence="4" type="ORF">DCAF_LOCUS9875</name>
</gene>
<protein>
    <submittedName>
        <fullName evidence="4">Uncharacterized protein</fullName>
    </submittedName>
</protein>
<dbReference type="PANTHER" id="PTHR31623">
    <property type="entry name" value="F21J9.9"/>
    <property type="match status" value="1"/>
</dbReference>
<comment type="similarity">
    <text evidence="1">Belongs to the plant acyltransferase family.</text>
</comment>
<keyword evidence="5" id="KW-1185">Reference proteome</keyword>
<keyword evidence="2" id="KW-0808">Transferase</keyword>
<comment type="caution">
    <text evidence="4">The sequence shown here is derived from an EMBL/GenBank/DDBJ whole genome shotgun (WGS) entry which is preliminary data.</text>
</comment>
<dbReference type="PANTHER" id="PTHR31623:SF124">
    <property type="entry name" value="VINORINE SYNTHASE-RELATED"/>
    <property type="match status" value="1"/>
</dbReference>